<dbReference type="AlphaFoldDB" id="A0A6G1L5S1"/>
<name>A0A6G1L5S1_9PEZI</name>
<dbReference type="Proteomes" id="UP000799436">
    <property type="component" value="Unassembled WGS sequence"/>
</dbReference>
<organism evidence="1 2">
    <name type="scientific">Teratosphaeria nubilosa</name>
    <dbReference type="NCBI Taxonomy" id="161662"/>
    <lineage>
        <taxon>Eukaryota</taxon>
        <taxon>Fungi</taxon>
        <taxon>Dikarya</taxon>
        <taxon>Ascomycota</taxon>
        <taxon>Pezizomycotina</taxon>
        <taxon>Dothideomycetes</taxon>
        <taxon>Dothideomycetidae</taxon>
        <taxon>Mycosphaerellales</taxon>
        <taxon>Teratosphaeriaceae</taxon>
        <taxon>Teratosphaeria</taxon>
    </lineage>
</organism>
<proteinExistence type="predicted"/>
<keyword evidence="2" id="KW-1185">Reference proteome</keyword>
<reference evidence="1" key="1">
    <citation type="journal article" date="2020" name="Stud. Mycol.">
        <title>101 Dothideomycetes genomes: a test case for predicting lifestyles and emergence of pathogens.</title>
        <authorList>
            <person name="Haridas S."/>
            <person name="Albert R."/>
            <person name="Binder M."/>
            <person name="Bloem J."/>
            <person name="Labutti K."/>
            <person name="Salamov A."/>
            <person name="Andreopoulos B."/>
            <person name="Baker S."/>
            <person name="Barry K."/>
            <person name="Bills G."/>
            <person name="Bluhm B."/>
            <person name="Cannon C."/>
            <person name="Castanera R."/>
            <person name="Culley D."/>
            <person name="Daum C."/>
            <person name="Ezra D."/>
            <person name="Gonzalez J."/>
            <person name="Henrissat B."/>
            <person name="Kuo A."/>
            <person name="Liang C."/>
            <person name="Lipzen A."/>
            <person name="Lutzoni F."/>
            <person name="Magnuson J."/>
            <person name="Mondo S."/>
            <person name="Nolan M."/>
            <person name="Ohm R."/>
            <person name="Pangilinan J."/>
            <person name="Park H.-J."/>
            <person name="Ramirez L."/>
            <person name="Alfaro M."/>
            <person name="Sun H."/>
            <person name="Tritt A."/>
            <person name="Yoshinaga Y."/>
            <person name="Zwiers L.-H."/>
            <person name="Turgeon B."/>
            <person name="Goodwin S."/>
            <person name="Spatafora J."/>
            <person name="Crous P."/>
            <person name="Grigoriev I."/>
        </authorList>
    </citation>
    <scope>NUCLEOTIDE SEQUENCE</scope>
    <source>
        <strain evidence="1">CBS 116005</strain>
    </source>
</reference>
<dbReference type="EMBL" id="ML995851">
    <property type="protein sequence ID" value="KAF2767788.1"/>
    <property type="molecule type" value="Genomic_DNA"/>
</dbReference>
<evidence type="ECO:0000313" key="1">
    <source>
        <dbReference type="EMBL" id="KAF2767788.1"/>
    </source>
</evidence>
<accession>A0A6G1L5S1</accession>
<gene>
    <name evidence="1" type="ORF">EJ03DRAFT_140090</name>
</gene>
<evidence type="ECO:0000313" key="2">
    <source>
        <dbReference type="Proteomes" id="UP000799436"/>
    </source>
</evidence>
<sequence length="94" mass="11284">MAWRLRLLLFIRSQQTWEKLVQLLPLCEGLRTVERCKFLFLPRQGGYRRHEVSAKRPPHCGLGMDTESQSMKLERHLNQQLTQELQRRQIARRS</sequence>
<protein>
    <submittedName>
        <fullName evidence="1">Uncharacterized protein</fullName>
    </submittedName>
</protein>